<dbReference type="InterPro" id="IPR006626">
    <property type="entry name" value="PbH1"/>
</dbReference>
<keyword evidence="5" id="KW-0732">Signal</keyword>
<dbReference type="EMBL" id="LGRX02007596">
    <property type="protein sequence ID" value="KAK3274661.1"/>
    <property type="molecule type" value="Genomic_DNA"/>
</dbReference>
<dbReference type="SUPFAM" id="SSF51126">
    <property type="entry name" value="Pectin lyase-like"/>
    <property type="match status" value="2"/>
</dbReference>
<dbReference type="Pfam" id="PF02415">
    <property type="entry name" value="Chlam_PMP"/>
    <property type="match status" value="1"/>
</dbReference>
<sequence>YNTGSHGAVIIGPPSLLDFHQYTEVGFCLDFFACDDETQRLVANYTEFDEIIPIITDLMEEHHRYATIQQWTYYINSVINSIGAVFTECLFSENKGTSGGALYADVGRILFRNCTFVNNTAESAGGAVYISSLTPSIHPNSVHCLIINCSFEHNVAVVGGAFNSINSGSLDIRDCKFVGNNATGLNSNGGAVSIEYIESNLYDSQVGSEPVVLISETLFHGNTASADTMATYSDIQPELQGGGGGLSIINRFTPTLRASLSDVHCKGNTALLGGGALFGGDTQIRLQSSEFTENTASNGGGIAVHDTVRTRMAFILIDRNRAVDTASSSGGGLFLMGYSVAICEQCDISYNMATMGAGVALTHFSTLQFISSRLFENEALTGGGMHAASTVKIYLTDSQIALNRAFTSHPDIIGGAALPPDDVLQPGGGGGYALFESPKVQLVDVTIAQNSAQSNGGGTLLFIIEPELFDNVVMEENSAIEGGGAIYYNAQVYSNLTQSACYASKTLTDNVAKYGFDVASQGMELVTSVQGILPIDSGQNIPSFLVYLLDQLGAQVPSDGDYAMSVTMDYADGSVECRNLQPTDDMCVGYLSGETYKVASGEETAFSDFRVFANPGTNRSFTVTLELISTAVGFEAYTSDGVAVTNVASFQVLVNVCTLGEVSEVSIYGVITCVRCSAVENMFSFNTANDTCDRCDSTKSACVDPDCLTEECLSEYRNEQTTATVIVPNVRSSCAHVAPTY</sequence>
<dbReference type="AlphaFoldDB" id="A0AAE0GAQ0"/>
<dbReference type="PANTHER" id="PTHR11319">
    <property type="entry name" value="G PROTEIN-COUPLED RECEPTOR-RELATED"/>
    <property type="match status" value="1"/>
</dbReference>
<keyword evidence="9" id="KW-1185">Reference proteome</keyword>
<evidence type="ECO:0000256" key="2">
    <source>
        <dbReference type="ARBA" id="ARBA00004442"/>
    </source>
</evidence>
<dbReference type="GO" id="GO:0005576">
    <property type="term" value="C:extracellular region"/>
    <property type="evidence" value="ECO:0007669"/>
    <property type="project" value="UniProtKB-SubCell"/>
</dbReference>
<dbReference type="InterPro" id="IPR003368">
    <property type="entry name" value="POMP_repeat"/>
</dbReference>
<organism evidence="8 9">
    <name type="scientific">Cymbomonas tetramitiformis</name>
    <dbReference type="NCBI Taxonomy" id="36881"/>
    <lineage>
        <taxon>Eukaryota</taxon>
        <taxon>Viridiplantae</taxon>
        <taxon>Chlorophyta</taxon>
        <taxon>Pyramimonadophyceae</taxon>
        <taxon>Pyramimonadales</taxon>
        <taxon>Pyramimonadaceae</taxon>
        <taxon>Cymbomonas</taxon>
    </lineage>
</organism>
<feature type="non-terminal residue" evidence="8">
    <location>
        <position position="1"/>
    </location>
</feature>
<evidence type="ECO:0000313" key="9">
    <source>
        <dbReference type="Proteomes" id="UP001190700"/>
    </source>
</evidence>
<evidence type="ECO:0000256" key="1">
    <source>
        <dbReference type="ARBA" id="ARBA00004196"/>
    </source>
</evidence>
<comment type="subcellular location">
    <subcellularLocation>
        <location evidence="1">Cell envelope</location>
    </subcellularLocation>
    <subcellularLocation>
        <location evidence="2">Cell outer membrane</location>
    </subcellularLocation>
    <subcellularLocation>
        <location evidence="3">Secreted</location>
    </subcellularLocation>
</comment>
<reference evidence="8 9" key="1">
    <citation type="journal article" date="2015" name="Genome Biol. Evol.">
        <title>Comparative Genomics of a Bacterivorous Green Alga Reveals Evolutionary Causalities and Consequences of Phago-Mixotrophic Mode of Nutrition.</title>
        <authorList>
            <person name="Burns J.A."/>
            <person name="Paasch A."/>
            <person name="Narechania A."/>
            <person name="Kim E."/>
        </authorList>
    </citation>
    <scope>NUCLEOTIDE SEQUENCE [LARGE SCALE GENOMIC DNA]</scope>
    <source>
        <strain evidence="8 9">PLY_AMNH</strain>
    </source>
</reference>
<evidence type="ECO:0000256" key="4">
    <source>
        <dbReference type="ARBA" id="ARBA00022525"/>
    </source>
</evidence>
<comment type="caution">
    <text evidence="8">The sequence shown here is derived from an EMBL/GenBank/DDBJ whole genome shotgun (WGS) entry which is preliminary data.</text>
</comment>
<evidence type="ECO:0000256" key="3">
    <source>
        <dbReference type="ARBA" id="ARBA00004613"/>
    </source>
</evidence>
<evidence type="ECO:0008006" key="10">
    <source>
        <dbReference type="Google" id="ProtNLM"/>
    </source>
</evidence>
<proteinExistence type="predicted"/>
<dbReference type="Proteomes" id="UP001190700">
    <property type="component" value="Unassembled WGS sequence"/>
</dbReference>
<keyword evidence="6" id="KW-0472">Membrane</keyword>
<evidence type="ECO:0000256" key="7">
    <source>
        <dbReference type="ARBA" id="ARBA00023237"/>
    </source>
</evidence>
<evidence type="ECO:0000256" key="5">
    <source>
        <dbReference type="ARBA" id="ARBA00022729"/>
    </source>
</evidence>
<protein>
    <recommendedName>
        <fullName evidence="10">Extracellular nuclease</fullName>
    </recommendedName>
</protein>
<evidence type="ECO:0000256" key="6">
    <source>
        <dbReference type="ARBA" id="ARBA00023136"/>
    </source>
</evidence>
<gene>
    <name evidence="8" type="ORF">CYMTET_17166</name>
</gene>
<keyword evidence="4" id="KW-0964">Secreted</keyword>
<dbReference type="PANTHER" id="PTHR11319:SF35">
    <property type="entry name" value="OUTER MEMBRANE PROTEIN PMPC-RELATED"/>
    <property type="match status" value="1"/>
</dbReference>
<accession>A0AAE0GAQ0</accession>
<name>A0AAE0GAQ0_9CHLO</name>
<evidence type="ECO:0000313" key="8">
    <source>
        <dbReference type="EMBL" id="KAK3274661.1"/>
    </source>
</evidence>
<keyword evidence="7" id="KW-0998">Cell outer membrane</keyword>
<dbReference type="InterPro" id="IPR011050">
    <property type="entry name" value="Pectin_lyase_fold/virulence"/>
</dbReference>
<dbReference type="SMART" id="SM00710">
    <property type="entry name" value="PbH1"/>
    <property type="match status" value="4"/>
</dbReference>